<proteinExistence type="inferred from homology"/>
<keyword evidence="5" id="KW-0677">Repeat</keyword>
<dbReference type="SUPFAM" id="SSF103506">
    <property type="entry name" value="Mitochondrial carrier"/>
    <property type="match status" value="1"/>
</dbReference>
<accession>A0AA35PZ83</accession>
<reference evidence="12" key="1">
    <citation type="submission" date="2023-01" db="EMBL/GenBank/DDBJ databases">
        <authorList>
            <person name="Piombo E."/>
        </authorList>
    </citation>
    <scope>NUCLEOTIDE SEQUENCE</scope>
</reference>
<dbReference type="InterPro" id="IPR050391">
    <property type="entry name" value="Mito_Metabolite_Transporter"/>
</dbReference>
<evidence type="ECO:0000256" key="8">
    <source>
        <dbReference type="ARBA" id="ARBA00023136"/>
    </source>
</evidence>
<keyword evidence="7 11" id="KW-1133">Transmembrane helix</keyword>
<dbReference type="PROSITE" id="PS50920">
    <property type="entry name" value="SOLCAR"/>
    <property type="match status" value="2"/>
</dbReference>
<evidence type="ECO:0000256" key="2">
    <source>
        <dbReference type="ARBA" id="ARBA00006375"/>
    </source>
</evidence>
<evidence type="ECO:0000256" key="1">
    <source>
        <dbReference type="ARBA" id="ARBA00004141"/>
    </source>
</evidence>
<evidence type="ECO:0000256" key="5">
    <source>
        <dbReference type="ARBA" id="ARBA00022737"/>
    </source>
</evidence>
<name>A0AA35PZ83_9HYPO</name>
<organism evidence="12 13">
    <name type="scientific">Clonostachys chloroleuca</name>
    <dbReference type="NCBI Taxonomy" id="1926264"/>
    <lineage>
        <taxon>Eukaryota</taxon>
        <taxon>Fungi</taxon>
        <taxon>Dikarya</taxon>
        <taxon>Ascomycota</taxon>
        <taxon>Pezizomycotina</taxon>
        <taxon>Sordariomycetes</taxon>
        <taxon>Hypocreomycetidae</taxon>
        <taxon>Hypocreales</taxon>
        <taxon>Bionectriaceae</taxon>
        <taxon>Clonostachys</taxon>
    </lineage>
</organism>
<protein>
    <submittedName>
        <fullName evidence="12">Uncharacterized protein</fullName>
    </submittedName>
</protein>
<keyword evidence="13" id="KW-1185">Reference proteome</keyword>
<comment type="subcellular location">
    <subcellularLocation>
        <location evidence="1">Membrane</location>
        <topology evidence="1">Multi-pass membrane protein</topology>
    </subcellularLocation>
</comment>
<feature type="repeat" description="Solcar" evidence="9">
    <location>
        <begin position="24"/>
        <end position="113"/>
    </location>
</feature>
<evidence type="ECO:0000256" key="11">
    <source>
        <dbReference type="SAM" id="Phobius"/>
    </source>
</evidence>
<gene>
    <name evidence="12" type="ORF">CCHLO57077_00016164</name>
</gene>
<evidence type="ECO:0000256" key="10">
    <source>
        <dbReference type="RuleBase" id="RU000488"/>
    </source>
</evidence>
<evidence type="ECO:0000256" key="4">
    <source>
        <dbReference type="ARBA" id="ARBA00022692"/>
    </source>
</evidence>
<evidence type="ECO:0000313" key="13">
    <source>
        <dbReference type="Proteomes" id="UP001160390"/>
    </source>
</evidence>
<evidence type="ECO:0000256" key="3">
    <source>
        <dbReference type="ARBA" id="ARBA00022448"/>
    </source>
</evidence>
<evidence type="ECO:0000313" key="12">
    <source>
        <dbReference type="EMBL" id="CAI6071856.1"/>
    </source>
</evidence>
<keyword evidence="6" id="KW-0999">Mitochondrion inner membrane</keyword>
<comment type="caution">
    <text evidence="12">The sequence shown here is derived from an EMBL/GenBank/DDBJ whole genome shotgun (WGS) entry which is preliminary data.</text>
</comment>
<feature type="transmembrane region" description="Helical" evidence="11">
    <location>
        <begin position="24"/>
        <end position="44"/>
    </location>
</feature>
<comment type="similarity">
    <text evidence="2 10">Belongs to the mitochondrial carrier (TC 2.A.29) family.</text>
</comment>
<keyword evidence="4 9" id="KW-0812">Transmembrane</keyword>
<keyword evidence="6" id="KW-0496">Mitochondrion</keyword>
<evidence type="ECO:0000256" key="7">
    <source>
        <dbReference type="ARBA" id="ARBA00022989"/>
    </source>
</evidence>
<sequence>MASLTIPDRPGISRAREAFGNQNVAAVLPFVNGCASGMFAFAIIQPVDMIKVRMQLVGTYPPIRIKSTPFTLVKDLASRGKLLESHSGLSAGLLRQAVYATARLGIFDTFMKALQKRADERQTTVTFFQRAGAGLASGALAAFLANPADLELIRMQSDGMKPIAQRLNYKSVFDAFGSIVRFDGTISL</sequence>
<dbReference type="GO" id="GO:0016020">
    <property type="term" value="C:membrane"/>
    <property type="evidence" value="ECO:0007669"/>
    <property type="project" value="UniProtKB-SubCell"/>
</dbReference>
<keyword evidence="3 10" id="KW-0813">Transport</keyword>
<dbReference type="InterPro" id="IPR018108">
    <property type="entry name" value="MCP_transmembrane"/>
</dbReference>
<dbReference type="EMBL" id="CABFNP030000642">
    <property type="protein sequence ID" value="CAI6071856.1"/>
    <property type="molecule type" value="Genomic_DNA"/>
</dbReference>
<dbReference type="PANTHER" id="PTHR45618">
    <property type="entry name" value="MITOCHONDRIAL DICARBOXYLATE CARRIER-RELATED"/>
    <property type="match status" value="1"/>
</dbReference>
<feature type="repeat" description="Solcar" evidence="9">
    <location>
        <begin position="125"/>
        <end position="188"/>
    </location>
</feature>
<evidence type="ECO:0000256" key="6">
    <source>
        <dbReference type="ARBA" id="ARBA00022792"/>
    </source>
</evidence>
<dbReference type="Gene3D" id="1.50.40.10">
    <property type="entry name" value="Mitochondrial carrier domain"/>
    <property type="match status" value="1"/>
</dbReference>
<dbReference type="Proteomes" id="UP001160390">
    <property type="component" value="Unassembled WGS sequence"/>
</dbReference>
<keyword evidence="8 9" id="KW-0472">Membrane</keyword>
<dbReference type="Pfam" id="PF00153">
    <property type="entry name" value="Mito_carr"/>
    <property type="match status" value="2"/>
</dbReference>
<dbReference type="AlphaFoldDB" id="A0AA35PZ83"/>
<dbReference type="InterPro" id="IPR023395">
    <property type="entry name" value="MCP_dom_sf"/>
</dbReference>
<evidence type="ECO:0000256" key="9">
    <source>
        <dbReference type="PROSITE-ProRule" id="PRU00282"/>
    </source>
</evidence>